<dbReference type="InParanoid" id="A0A1D8PKU0"/>
<evidence type="ECO:0000313" key="1">
    <source>
        <dbReference type="CGD" id="CAL0000178759"/>
    </source>
</evidence>
<sequence>MKSFVSKSSLTQIMRHSRPTLVISDWDETITEEDTIKYVAQVPYIKQRQQRVLPPFEKFVESYNQNYTNLKNSFNFPNTTTTSIECSDYLSQQIKFQDELSTVENQSIELIEQSKIFEGLTKKDFQDYVNINHNKIKLRPGFSQFVKRCQNLNIPIIIVSANWTSIFIKQCLANHGLAVDDIITNELSFHSDDEEAKTKMTTTGLWDKSKYTIRTSQDKLDIVKQIQEEKDGLIMYIGDSGTDLLPLLNVDFPCAIKGSRIVEIFDKSGLRDNLNVGTWHDFINIIKE</sequence>
<dbReference type="OrthoDB" id="10255128at2759"/>
<dbReference type="GeneID" id="3638522"/>
<organism evidence="2 3">
    <name type="scientific">Candida albicans (strain SC5314 / ATCC MYA-2876)</name>
    <name type="common">Yeast</name>
    <dbReference type="NCBI Taxonomy" id="237561"/>
    <lineage>
        <taxon>Eukaryota</taxon>
        <taxon>Fungi</taxon>
        <taxon>Dikarya</taxon>
        <taxon>Ascomycota</taxon>
        <taxon>Saccharomycotina</taxon>
        <taxon>Pichiomycetes</taxon>
        <taxon>Debaryomycetaceae</taxon>
        <taxon>Candida/Lodderomyces clade</taxon>
        <taxon>Candida</taxon>
    </lineage>
</organism>
<dbReference type="InterPro" id="IPR036412">
    <property type="entry name" value="HAD-like_sf"/>
</dbReference>
<dbReference type="Pfam" id="PF00702">
    <property type="entry name" value="Hydrolase"/>
    <property type="match status" value="1"/>
</dbReference>
<evidence type="ECO:0000313" key="3">
    <source>
        <dbReference type="Proteomes" id="UP000000559"/>
    </source>
</evidence>
<dbReference type="VEuPathDB" id="FungiDB:C3_07570C_A"/>
<dbReference type="KEGG" id="cal:CAALFM_C307570CA"/>
<dbReference type="InterPro" id="IPR050849">
    <property type="entry name" value="HAD-like_hydrolase_phosphatase"/>
</dbReference>
<dbReference type="eggNOG" id="ENOG502S7B4">
    <property type="taxonomic scope" value="Eukaryota"/>
</dbReference>
<reference evidence="2 3" key="1">
    <citation type="journal article" date="2004" name="Proc. Natl. Acad. Sci. U.S.A.">
        <title>The diploid genome sequence of Candida albicans.</title>
        <authorList>
            <person name="Jones T."/>
            <person name="Federspiel N.A."/>
            <person name="Chibana H."/>
            <person name="Dungan J."/>
            <person name="Kalman S."/>
            <person name="Magee B.B."/>
            <person name="Newport G."/>
            <person name="Thorstenson Y.R."/>
            <person name="Agabian N."/>
            <person name="Magee P.T."/>
            <person name="Davis R.W."/>
            <person name="Scherer S."/>
        </authorList>
    </citation>
    <scope>NUCLEOTIDE SEQUENCE [LARGE SCALE GENOMIC DNA]</scope>
    <source>
        <strain evidence="3">SC5314 / ATCC MYA-2876</strain>
    </source>
</reference>
<dbReference type="AlphaFoldDB" id="A0A1D8PKU0"/>
<gene>
    <name evidence="2" type="ordered locus">CAALFM_C307570CA</name>
    <name evidence="1" type="ordered locus">orf19.14024</name>
</gene>
<dbReference type="STRING" id="237561.A0A1D8PKU0"/>
<protein>
    <submittedName>
        <fullName evidence="2">Uncharacterized protein</fullName>
    </submittedName>
</protein>
<dbReference type="PANTHER" id="PTHR28181">
    <property type="entry name" value="UPF0655 PROTEIN YCR015C"/>
    <property type="match status" value="1"/>
</dbReference>
<dbReference type="PANTHER" id="PTHR28181:SF1">
    <property type="entry name" value="COLD TOLERANCE PROTEIN 1"/>
    <property type="match status" value="1"/>
</dbReference>
<name>A0A1D8PKU0_CANAL</name>
<dbReference type="NCBIfam" id="TIGR01488">
    <property type="entry name" value="HAD-SF-IB"/>
    <property type="match status" value="1"/>
</dbReference>
<dbReference type="RefSeq" id="XP_719831.2">
    <property type="nucleotide sequence ID" value="XM_714738.2"/>
</dbReference>
<dbReference type="InterPro" id="IPR023214">
    <property type="entry name" value="HAD_sf"/>
</dbReference>
<dbReference type="OMA" id="STTDMEC"/>
<accession>A0A1D8PKU0</accession>
<dbReference type="Proteomes" id="UP000000559">
    <property type="component" value="Chromosome 3"/>
</dbReference>
<reference evidence="2 3" key="3">
    <citation type="journal article" date="2013" name="Genome Biol.">
        <title>Assembly of a phased diploid Candida albicans genome facilitates allele-specific measurements and provides a simple model for repeat and indel structure.</title>
        <authorList>
            <person name="Muzzey D."/>
            <person name="Schwartz K."/>
            <person name="Weissman J.S."/>
            <person name="Sherlock G."/>
        </authorList>
    </citation>
    <scope>NUCLEOTIDE SEQUENCE [LARGE SCALE GENOMIC DNA]</scope>
    <source>
        <strain evidence="3">SC5314 / ATCC MYA-2876</strain>
    </source>
</reference>
<reference evidence="2 3" key="2">
    <citation type="journal article" date="2007" name="Genome Biol.">
        <title>Assembly of the Candida albicans genome into sixteen supercontigs aligned on the eight chromosomes.</title>
        <authorList>
            <person name="van het Hoog M."/>
            <person name="Rast T.J."/>
            <person name="Martchenko M."/>
            <person name="Grindle S."/>
            <person name="Dignard D."/>
            <person name="Hogues H."/>
            <person name="Cuomo C."/>
            <person name="Berriman M."/>
            <person name="Scherer S."/>
            <person name="Magee B.B."/>
            <person name="Whiteway M."/>
            <person name="Chibana H."/>
            <person name="Nantel A."/>
            <person name="Magee P.T."/>
        </authorList>
    </citation>
    <scope>GENOME REANNOTATION</scope>
    <source>
        <strain evidence="3">SC5314 / ATCC MYA-2876</strain>
    </source>
</reference>
<dbReference type="CGD" id="CAL0000178759">
    <property type="gene designation" value="orf19.14024"/>
</dbReference>
<keyword evidence="3" id="KW-1185">Reference proteome</keyword>
<evidence type="ECO:0000313" key="2">
    <source>
        <dbReference type="EMBL" id="AOW28756.1"/>
    </source>
</evidence>
<dbReference type="Gene3D" id="3.40.50.1000">
    <property type="entry name" value="HAD superfamily/HAD-like"/>
    <property type="match status" value="1"/>
</dbReference>
<proteinExistence type="predicted"/>
<dbReference type="EMBL" id="CP017625">
    <property type="protein sequence ID" value="AOW28756.1"/>
    <property type="molecule type" value="Genomic_DNA"/>
</dbReference>
<dbReference type="SUPFAM" id="SSF56784">
    <property type="entry name" value="HAD-like"/>
    <property type="match status" value="1"/>
</dbReference>
<dbReference type="FunCoup" id="A0A1D8PKU0">
    <property type="interactions" value="24"/>
</dbReference>